<name>A0A0P9H506_9CHLR</name>
<gene>
    <name evidence="5" type="primary">rpmC</name>
    <name evidence="6" type="ORF">SE17_34920</name>
</gene>
<dbReference type="InterPro" id="IPR001854">
    <property type="entry name" value="Ribosomal_uL29"/>
</dbReference>
<dbReference type="GO" id="GO:0003735">
    <property type="term" value="F:structural constituent of ribosome"/>
    <property type="evidence" value="ECO:0007669"/>
    <property type="project" value="InterPro"/>
</dbReference>
<proteinExistence type="inferred from homology"/>
<dbReference type="InterPro" id="IPR050063">
    <property type="entry name" value="Ribosomal_protein_uL29"/>
</dbReference>
<dbReference type="CDD" id="cd00427">
    <property type="entry name" value="Ribosomal_L29_HIP"/>
    <property type="match status" value="1"/>
</dbReference>
<sequence>MNTDELRNLDSEKLQSQLKEHYEELFNLRFQQVMGKLTASGRPRIVKREIARIKTILRERELGL</sequence>
<dbReference type="FunFam" id="1.10.287.310:FF:000001">
    <property type="entry name" value="50S ribosomal protein L29"/>
    <property type="match status" value="1"/>
</dbReference>
<keyword evidence="3 5" id="KW-0687">Ribonucleoprotein</keyword>
<dbReference type="Gene3D" id="1.10.287.310">
    <property type="match status" value="1"/>
</dbReference>
<dbReference type="EMBL" id="LJCR01002243">
    <property type="protein sequence ID" value="KPV49027.1"/>
    <property type="molecule type" value="Genomic_DNA"/>
</dbReference>
<evidence type="ECO:0000256" key="3">
    <source>
        <dbReference type="ARBA" id="ARBA00023274"/>
    </source>
</evidence>
<evidence type="ECO:0000313" key="6">
    <source>
        <dbReference type="EMBL" id="KPV49027.1"/>
    </source>
</evidence>
<accession>A0A0P9H506</accession>
<evidence type="ECO:0000256" key="1">
    <source>
        <dbReference type="ARBA" id="ARBA00009254"/>
    </source>
</evidence>
<evidence type="ECO:0000313" key="7">
    <source>
        <dbReference type="Proteomes" id="UP000050509"/>
    </source>
</evidence>
<dbReference type="AlphaFoldDB" id="A0A0P9H506"/>
<dbReference type="Proteomes" id="UP000050509">
    <property type="component" value="Unassembled WGS sequence"/>
</dbReference>
<dbReference type="PANTHER" id="PTHR10916:SF0">
    <property type="entry name" value="LARGE RIBOSOMAL SUBUNIT PROTEIN UL29C"/>
    <property type="match status" value="1"/>
</dbReference>
<dbReference type="GO" id="GO:0022625">
    <property type="term" value="C:cytosolic large ribosomal subunit"/>
    <property type="evidence" value="ECO:0007669"/>
    <property type="project" value="TreeGrafter"/>
</dbReference>
<dbReference type="HAMAP" id="MF_00374">
    <property type="entry name" value="Ribosomal_uL29"/>
    <property type="match status" value="1"/>
</dbReference>
<evidence type="ECO:0000256" key="2">
    <source>
        <dbReference type="ARBA" id="ARBA00022980"/>
    </source>
</evidence>
<dbReference type="InterPro" id="IPR036049">
    <property type="entry name" value="Ribosomal_uL29_sf"/>
</dbReference>
<dbReference type="PATRIC" id="fig|186479.3.peg.4358"/>
<evidence type="ECO:0000256" key="5">
    <source>
        <dbReference type="HAMAP-Rule" id="MF_00374"/>
    </source>
</evidence>
<dbReference type="Pfam" id="PF00831">
    <property type="entry name" value="Ribosomal_L29"/>
    <property type="match status" value="1"/>
</dbReference>
<dbReference type="NCBIfam" id="TIGR00012">
    <property type="entry name" value="L29"/>
    <property type="match status" value="1"/>
</dbReference>
<reference evidence="6 7" key="1">
    <citation type="submission" date="2015-09" db="EMBL/GenBank/DDBJ databases">
        <title>Draft genome sequence of Kouleothrix aurantiaca JCM 19913.</title>
        <authorList>
            <person name="Hemp J."/>
        </authorList>
    </citation>
    <scope>NUCLEOTIDE SEQUENCE [LARGE SCALE GENOMIC DNA]</scope>
    <source>
        <strain evidence="6 7">COM-B</strain>
    </source>
</reference>
<protein>
    <recommendedName>
        <fullName evidence="4 5">Large ribosomal subunit protein uL29</fullName>
    </recommendedName>
</protein>
<keyword evidence="2 5" id="KW-0689">Ribosomal protein</keyword>
<dbReference type="GO" id="GO:0006412">
    <property type="term" value="P:translation"/>
    <property type="evidence" value="ECO:0007669"/>
    <property type="project" value="UniProtKB-UniRule"/>
</dbReference>
<comment type="caution">
    <text evidence="6">The sequence shown here is derived from an EMBL/GenBank/DDBJ whole genome shotgun (WGS) entry which is preliminary data.</text>
</comment>
<evidence type="ECO:0000256" key="4">
    <source>
        <dbReference type="ARBA" id="ARBA00035204"/>
    </source>
</evidence>
<dbReference type="PANTHER" id="PTHR10916">
    <property type="entry name" value="60S RIBOSOMAL PROTEIN L35/50S RIBOSOMAL PROTEIN L29"/>
    <property type="match status" value="1"/>
</dbReference>
<comment type="similarity">
    <text evidence="1 5">Belongs to the universal ribosomal protein uL29 family.</text>
</comment>
<keyword evidence="7" id="KW-1185">Reference proteome</keyword>
<organism evidence="6 7">
    <name type="scientific">Kouleothrix aurantiaca</name>
    <dbReference type="NCBI Taxonomy" id="186479"/>
    <lineage>
        <taxon>Bacteria</taxon>
        <taxon>Bacillati</taxon>
        <taxon>Chloroflexota</taxon>
        <taxon>Chloroflexia</taxon>
        <taxon>Chloroflexales</taxon>
        <taxon>Roseiflexineae</taxon>
        <taxon>Roseiflexaceae</taxon>
        <taxon>Kouleothrix</taxon>
    </lineage>
</organism>
<dbReference type="SUPFAM" id="SSF46561">
    <property type="entry name" value="Ribosomal protein L29 (L29p)"/>
    <property type="match status" value="1"/>
</dbReference>